<evidence type="ECO:0000259" key="2">
    <source>
        <dbReference type="Pfam" id="PF01764"/>
    </source>
</evidence>
<dbReference type="PANTHER" id="PTHR45856:SF24">
    <property type="entry name" value="FUNGAL LIPASE-LIKE DOMAIN-CONTAINING PROTEIN"/>
    <property type="match status" value="1"/>
</dbReference>
<dbReference type="InterPro" id="IPR029058">
    <property type="entry name" value="AB_hydrolase_fold"/>
</dbReference>
<dbReference type="Proteomes" id="UP000249819">
    <property type="component" value="Unassembled WGS sequence"/>
</dbReference>
<name>A0A327W5D3_9BACT</name>
<accession>A0A327W5D3</accession>
<dbReference type="SUPFAM" id="SSF53474">
    <property type="entry name" value="alpha/beta-Hydrolases"/>
    <property type="match status" value="1"/>
</dbReference>
<gene>
    <name evidence="3" type="ORF">CLV59_105306</name>
</gene>
<feature type="chain" id="PRO_5016289478" evidence="1">
    <location>
        <begin position="24"/>
        <end position="321"/>
    </location>
</feature>
<evidence type="ECO:0000256" key="1">
    <source>
        <dbReference type="SAM" id="SignalP"/>
    </source>
</evidence>
<dbReference type="CDD" id="cd00519">
    <property type="entry name" value="Lipase_3"/>
    <property type="match status" value="1"/>
</dbReference>
<dbReference type="InterPro" id="IPR051218">
    <property type="entry name" value="Sec_MonoDiacylglyc_Lipase"/>
</dbReference>
<dbReference type="Gene3D" id="3.40.50.1820">
    <property type="entry name" value="alpha/beta hydrolase"/>
    <property type="match status" value="1"/>
</dbReference>
<dbReference type="RefSeq" id="WP_111593207.1">
    <property type="nucleotide sequence ID" value="NZ_QLMA01000005.1"/>
</dbReference>
<evidence type="ECO:0000313" key="3">
    <source>
        <dbReference type="EMBL" id="RAJ80198.1"/>
    </source>
</evidence>
<proteinExistence type="predicted"/>
<keyword evidence="4" id="KW-1185">Reference proteome</keyword>
<dbReference type="OrthoDB" id="1223308at2"/>
<dbReference type="Pfam" id="PF01764">
    <property type="entry name" value="Lipase_3"/>
    <property type="match status" value="1"/>
</dbReference>
<feature type="domain" description="Fungal lipase-type" evidence="2">
    <location>
        <begin position="70"/>
        <end position="211"/>
    </location>
</feature>
<dbReference type="GO" id="GO:0006629">
    <property type="term" value="P:lipid metabolic process"/>
    <property type="evidence" value="ECO:0007669"/>
    <property type="project" value="InterPro"/>
</dbReference>
<protein>
    <submittedName>
        <fullName evidence="3">Lipase (Class 3)</fullName>
    </submittedName>
</protein>
<dbReference type="InterPro" id="IPR002921">
    <property type="entry name" value="Fungal_lipase-type"/>
</dbReference>
<dbReference type="EMBL" id="QLMA01000005">
    <property type="protein sequence ID" value="RAJ80198.1"/>
    <property type="molecule type" value="Genomic_DNA"/>
</dbReference>
<sequence>MERYQYSASNARICMTLSAIAYAESMAATEWLLTQPALATNAEWELQWYGAAGENALYCTYHKNSGAYAIAVRGTAWKAFSHIFEDLDVLSVHPWHNGYIAKGIWDGLQNLVSILNVSGHSIIPYLRETCFQQKEVPTIYITGHGLGGALATVLSLYLQEQLGQPANLIVYTFGTPGVGNATFAAYYDQIFNTMLCQAFRVYNDKDVIPYAYGALQEIMEKNIPVAMKGMLQFFWDNSIRVLTAVLQQMDRKYVQTGPYTQVLSNEAMRVTPYDIQPVPPVNRGAQLNSWWMYEHGVTTYLHLLELPALPAIPYPIPVPGV</sequence>
<feature type="signal peptide" evidence="1">
    <location>
        <begin position="1"/>
        <end position="23"/>
    </location>
</feature>
<comment type="caution">
    <text evidence="3">The sequence shown here is derived from an EMBL/GenBank/DDBJ whole genome shotgun (WGS) entry which is preliminary data.</text>
</comment>
<dbReference type="PANTHER" id="PTHR45856">
    <property type="entry name" value="ALPHA/BETA-HYDROLASES SUPERFAMILY PROTEIN"/>
    <property type="match status" value="1"/>
</dbReference>
<organism evidence="3 4">
    <name type="scientific">Chitinophaga dinghuensis</name>
    <dbReference type="NCBI Taxonomy" id="1539050"/>
    <lineage>
        <taxon>Bacteria</taxon>
        <taxon>Pseudomonadati</taxon>
        <taxon>Bacteroidota</taxon>
        <taxon>Chitinophagia</taxon>
        <taxon>Chitinophagales</taxon>
        <taxon>Chitinophagaceae</taxon>
        <taxon>Chitinophaga</taxon>
    </lineage>
</organism>
<reference evidence="3 4" key="1">
    <citation type="submission" date="2018-06" db="EMBL/GenBank/DDBJ databases">
        <title>Genomic Encyclopedia of Archaeal and Bacterial Type Strains, Phase II (KMG-II): from individual species to whole genera.</title>
        <authorList>
            <person name="Goeker M."/>
        </authorList>
    </citation>
    <scope>NUCLEOTIDE SEQUENCE [LARGE SCALE GENOMIC DNA]</scope>
    <source>
        <strain evidence="3 4">DSM 29821</strain>
    </source>
</reference>
<keyword evidence="1" id="KW-0732">Signal</keyword>
<evidence type="ECO:0000313" key="4">
    <source>
        <dbReference type="Proteomes" id="UP000249819"/>
    </source>
</evidence>
<dbReference type="AlphaFoldDB" id="A0A327W5D3"/>